<name>F6D6U9_METPW</name>
<gene>
    <name evidence="2" type="ordered locus">MSWAN_1978</name>
</gene>
<sequence length="135" mass="15658">MTGDFNRADKLVKKHILSLNRHIPRQRKTLEELLKEDRPHVVGADGTRHRFKTAELERLADIIPESEHHLLKLPIYIEIESATSGAMITGRIETKIVCKILEIEPCSGEIFIYRPDIKTLRKEFPTATQYIFLVR</sequence>
<dbReference type="HOGENOM" id="CLU_146474_0_0_2"/>
<dbReference type="EMBL" id="CP002772">
    <property type="protein sequence ID" value="AEG18987.1"/>
    <property type="molecule type" value="Genomic_DNA"/>
</dbReference>
<dbReference type="RefSeq" id="WP_013826486.1">
    <property type="nucleotide sequence ID" value="NC_015574.1"/>
</dbReference>
<protein>
    <recommendedName>
        <fullName evidence="1">UPF0216 protein MSWAN_1978</fullName>
    </recommendedName>
</protein>
<dbReference type="STRING" id="868131.MSWAN_1978"/>
<comment type="similarity">
    <text evidence="1">Belongs to the UPF0216 family.</text>
</comment>
<dbReference type="Proteomes" id="UP000009231">
    <property type="component" value="Chromosome"/>
</dbReference>
<dbReference type="Pfam" id="PF01886">
    <property type="entry name" value="DUF61"/>
    <property type="match status" value="1"/>
</dbReference>
<evidence type="ECO:0000256" key="1">
    <source>
        <dbReference type="HAMAP-Rule" id="MF_00585"/>
    </source>
</evidence>
<accession>F6D6U9</accession>
<dbReference type="KEGG" id="mew:MSWAN_1978"/>
<dbReference type="HAMAP" id="MF_00585">
    <property type="entry name" value="UPF0216"/>
    <property type="match status" value="1"/>
</dbReference>
<dbReference type="eggNOG" id="arCOG01921">
    <property type="taxonomic scope" value="Archaea"/>
</dbReference>
<evidence type="ECO:0000313" key="3">
    <source>
        <dbReference type="Proteomes" id="UP000009231"/>
    </source>
</evidence>
<dbReference type="PIRSF" id="PIRSF005264">
    <property type="entry name" value="UCP005264"/>
    <property type="match status" value="1"/>
</dbReference>
<organism evidence="2 3">
    <name type="scientific">Methanobacterium paludis (strain DSM 25820 / JCM 18151 / SWAN1)</name>
    <dbReference type="NCBI Taxonomy" id="868131"/>
    <lineage>
        <taxon>Archaea</taxon>
        <taxon>Methanobacteriati</taxon>
        <taxon>Methanobacteriota</taxon>
        <taxon>Methanomada group</taxon>
        <taxon>Methanobacteria</taxon>
        <taxon>Methanobacteriales</taxon>
        <taxon>Methanobacteriaceae</taxon>
        <taxon>Methanobacterium</taxon>
    </lineage>
</organism>
<reference evidence="2 3" key="1">
    <citation type="journal article" date="2014" name="Int. J. Syst. Evol. Microbiol.">
        <title>Methanobacterium paludis sp. nov. and a novel strain of Methanobacterium lacus isolated from northern peatlands.</title>
        <authorList>
            <person name="Cadillo-Quiroz H."/>
            <person name="Brauer S.L."/>
            <person name="Goodson N."/>
            <person name="Yavitt J.B."/>
            <person name="Zinder S.H."/>
        </authorList>
    </citation>
    <scope>NUCLEOTIDE SEQUENCE [LARGE SCALE GENOMIC DNA]</scope>
    <source>
        <strain evidence="3">DSM 25820 / JCM 18151 / SWAN1</strain>
    </source>
</reference>
<evidence type="ECO:0000313" key="2">
    <source>
        <dbReference type="EMBL" id="AEG18987.1"/>
    </source>
</evidence>
<dbReference type="NCBIfam" id="NF003153">
    <property type="entry name" value="PRK04115.1"/>
    <property type="match status" value="1"/>
</dbReference>
<proteinExistence type="inferred from homology"/>
<dbReference type="InterPro" id="IPR002746">
    <property type="entry name" value="UPF0216"/>
</dbReference>
<keyword evidence="3" id="KW-1185">Reference proteome</keyword>
<dbReference type="GeneID" id="10669494"/>
<dbReference type="OrthoDB" id="18795at2157"/>
<dbReference type="AlphaFoldDB" id="F6D6U9"/>